<reference evidence="1" key="1">
    <citation type="submission" date="2023-04" db="EMBL/GenBank/DDBJ databases">
        <title>Draft Genome sequencing of Naganishia species isolated from polar environments using Oxford Nanopore Technology.</title>
        <authorList>
            <person name="Leo P."/>
            <person name="Venkateswaran K."/>
        </authorList>
    </citation>
    <scope>NUCLEOTIDE SEQUENCE</scope>
    <source>
        <strain evidence="1">MNA-CCFEE 5262</strain>
    </source>
</reference>
<proteinExistence type="predicted"/>
<name>A0ACC2W3K2_9TREE</name>
<keyword evidence="2" id="KW-1185">Reference proteome</keyword>
<protein>
    <submittedName>
        <fullName evidence="1">Uncharacterized protein</fullName>
    </submittedName>
</protein>
<gene>
    <name evidence="1" type="ORF">QFC20_004225</name>
</gene>
<evidence type="ECO:0000313" key="1">
    <source>
        <dbReference type="EMBL" id="KAJ9105890.1"/>
    </source>
</evidence>
<evidence type="ECO:0000313" key="2">
    <source>
        <dbReference type="Proteomes" id="UP001230649"/>
    </source>
</evidence>
<dbReference type="Proteomes" id="UP001230649">
    <property type="component" value="Unassembled WGS sequence"/>
</dbReference>
<comment type="caution">
    <text evidence="1">The sequence shown here is derived from an EMBL/GenBank/DDBJ whole genome shotgun (WGS) entry which is preliminary data.</text>
</comment>
<organism evidence="1 2">
    <name type="scientific">Naganishia adeliensis</name>
    <dbReference type="NCBI Taxonomy" id="92952"/>
    <lineage>
        <taxon>Eukaryota</taxon>
        <taxon>Fungi</taxon>
        <taxon>Dikarya</taxon>
        <taxon>Basidiomycota</taxon>
        <taxon>Agaricomycotina</taxon>
        <taxon>Tremellomycetes</taxon>
        <taxon>Filobasidiales</taxon>
        <taxon>Filobasidiaceae</taxon>
        <taxon>Naganishia</taxon>
    </lineage>
</organism>
<dbReference type="EMBL" id="JASBWS010000046">
    <property type="protein sequence ID" value="KAJ9105890.1"/>
    <property type="molecule type" value="Genomic_DNA"/>
</dbReference>
<accession>A0ACC2W3K2</accession>
<sequence>MALGGKAAALEALRNKRSKKIRSPTPEDPVPIESKSASSYSRTAPSGFSNSSASKSKILAPESSPSGPESKYYGGSHSAAAPGPGAPAIRHNLYGDTSDIAIQSLNKPRKKEPQMTEAEKEEMRRSASMMQGLMSMTGGRPDSRASTNDGDGLPPRKKQAVESGSRTPSSPTLGCRSGSAALVGRMQSGLRVSTPLSDSDTPSSPIGFGSSTGPQRVSLSRNGSSGVTLFAASVSTPDRARYPGTASTSSNETLLNPDRLKSIFHKLPLEVIEETIIKYGDELPVEIMKRLRAANDGVPYRAPGVASVKTIKPVATRAPVPLHASGSGSSFTSPIQIAASQRKNPKAVSAIYANRSERKATQVTKDAGMSSPAKSEVEEVKKQSQQERATTISDDEAVTDDDSDVEGGRKGKGKMEVDEDGQDMDEVKALEVFNTCTAETLTGTIVCSAEQADIIISLRPFATIEELKKKLTKRKGVSFGLFEQYIEVIQGYIEVDRCLTKCENIGKDIAEIMEIWTGSSRDSRSRTSTPDVGSTSGGQQSQDTGLHVTSVDVGKIKAEIMTEQDKKRRATLKMFVTEQSKTLAEGVVLKDYQLLGVNWLNLLYSKDLSCILADDMGLGKTMQVISFLTLLREKGKKGPHLIIVPSSTLENWVREFQKFSPDIDVRTYYGSQNERFDLREEYMQMAQDDELEVLLTTYDMAWKPDDNKFLRRRIQFDCCIFDEGHTLKNFESQRYKSLILIRSKFRVLLTGTPLQNNLQELVSLLNFIHEDIFTEAEEHLRQIFKVHNKGSANMLSQQRVSRARAMMTPFVLRRRKAQVLKDLPPKTDKVIECEMPPRQKQLYLETLRRSSSALAQQNLLEGDGAEAKPKRGRKAVLEKKNDASANILMDLRKAALHPLLFRKVYDDKKIRAVARDWIACWSRSLRRSVKHHLIDIEHFMDVAKVKALKKVLKDSAKENKRVLLFSQFTQMLDVLQVILAHLGIRYIRLDGSTKVDERQSLVDDFTNNSDIKVFLLSTKAGGMGINLVAASVVCIFDQDFNPHNDRQAADRAYRIGQTKEVEVIKLLTRNTIDEDIYRIGITKLRLDDAVGGNGAPSTVPGLSGTSTPLDPSAGGIIDDSKAQSEVKKSLLNTLRQKLVDEEGKVKEVTEEVLKSDAGADGMDVDEVGVIHVKVD</sequence>